<gene>
    <name evidence="2" type="ORF">ACFPRH_20015</name>
</gene>
<name>A0ABW0AJY8_9ACTN</name>
<accession>A0ABW0AJY8</accession>
<evidence type="ECO:0000313" key="3">
    <source>
        <dbReference type="Proteomes" id="UP001596160"/>
    </source>
</evidence>
<feature type="region of interest" description="Disordered" evidence="1">
    <location>
        <begin position="110"/>
        <end position="136"/>
    </location>
</feature>
<organism evidence="2 3">
    <name type="scientific">Streptomyces amakusaensis</name>
    <dbReference type="NCBI Taxonomy" id="67271"/>
    <lineage>
        <taxon>Bacteria</taxon>
        <taxon>Bacillati</taxon>
        <taxon>Actinomycetota</taxon>
        <taxon>Actinomycetes</taxon>
        <taxon>Kitasatosporales</taxon>
        <taxon>Streptomycetaceae</taxon>
        <taxon>Streptomyces</taxon>
    </lineage>
</organism>
<protein>
    <submittedName>
        <fullName evidence="2">Uncharacterized protein</fullName>
    </submittedName>
</protein>
<proteinExistence type="predicted"/>
<keyword evidence="3" id="KW-1185">Reference proteome</keyword>
<sequence length="136" mass="14866">MGNRADECGSDVEIYRRALSSTIHADTRTGAPEELLRLLDRAGLERHTVETAGPVYTWHEAPGHLTEDEQKRVVTSAVPVLLLARYIVNITDDVFAPAAYQDAVAEIRGHRHPHHNATTAAPAPPPGPVRPRGRTP</sequence>
<evidence type="ECO:0000313" key="2">
    <source>
        <dbReference type="EMBL" id="MFC5154023.1"/>
    </source>
</evidence>
<dbReference type="EMBL" id="JBHSKP010000013">
    <property type="protein sequence ID" value="MFC5154023.1"/>
    <property type="molecule type" value="Genomic_DNA"/>
</dbReference>
<evidence type="ECO:0000256" key="1">
    <source>
        <dbReference type="SAM" id="MobiDB-lite"/>
    </source>
</evidence>
<reference evidence="3" key="1">
    <citation type="journal article" date="2019" name="Int. J. Syst. Evol. Microbiol.">
        <title>The Global Catalogue of Microorganisms (GCM) 10K type strain sequencing project: providing services to taxonomists for standard genome sequencing and annotation.</title>
        <authorList>
            <consortium name="The Broad Institute Genomics Platform"/>
            <consortium name="The Broad Institute Genome Sequencing Center for Infectious Disease"/>
            <person name="Wu L."/>
            <person name="Ma J."/>
        </authorList>
    </citation>
    <scope>NUCLEOTIDE SEQUENCE [LARGE SCALE GENOMIC DNA]</scope>
    <source>
        <strain evidence="3">PCU 266</strain>
    </source>
</reference>
<dbReference type="RefSeq" id="WP_344480454.1">
    <property type="nucleotide sequence ID" value="NZ_BAAASB010000014.1"/>
</dbReference>
<comment type="caution">
    <text evidence="2">The sequence shown here is derived from an EMBL/GenBank/DDBJ whole genome shotgun (WGS) entry which is preliminary data.</text>
</comment>
<dbReference type="Proteomes" id="UP001596160">
    <property type="component" value="Unassembled WGS sequence"/>
</dbReference>